<dbReference type="GO" id="GO:0046872">
    <property type="term" value="F:metal ion binding"/>
    <property type="evidence" value="ECO:0007669"/>
    <property type="project" value="UniProtKB-KW"/>
</dbReference>
<sequence length="338" mass="37469">MYKLAMSRVSDLLASFGKVIAPIERAEQVNFGAWSPEETLRLDVLKTVNSAKDAFFPQSEDIVHFKMEGKNIAIGMPEKPDEPFVLFGARACDMRALDVLDRVFLSEPADPGYAARRKNGTIVSIACARPAETCFCHAYGIDAAAPQGDVACWIDGDTLYWQPQSEKGQALTETAKPFLEECPDTAADAAKQAIREILDRLPLKDLTLDGWGGDVLMEKFNSEKWADLSRACLGCGACTFVCPTCQCYDIRDFDTGHGIQRYRCWDSCMYKDFTMMASGTPRPTQLERYRQRFMHKLVYFPANNDGMFSCVGCGRCVAKCPVSSHIVKVIKALGGDAK</sequence>
<evidence type="ECO:0000256" key="1">
    <source>
        <dbReference type="ARBA" id="ARBA00022723"/>
    </source>
</evidence>
<keyword evidence="3" id="KW-0411">Iron-sulfur</keyword>
<proteinExistence type="predicted"/>
<dbReference type="Pfam" id="PF17179">
    <property type="entry name" value="Fer4_22"/>
    <property type="match status" value="1"/>
</dbReference>
<protein>
    <submittedName>
        <fullName evidence="5">4Fe-4S dicluster domain-containing protein</fullName>
    </submittedName>
</protein>
<dbReference type="PROSITE" id="PS00198">
    <property type="entry name" value="4FE4S_FER_1"/>
    <property type="match status" value="2"/>
</dbReference>
<name>A0A9D1K6D1_9FIRM</name>
<organism evidence="5 6">
    <name type="scientific">Candidatus Alectryocaccomicrobium excrementavium</name>
    <dbReference type="NCBI Taxonomy" id="2840668"/>
    <lineage>
        <taxon>Bacteria</taxon>
        <taxon>Bacillati</taxon>
        <taxon>Bacillota</taxon>
        <taxon>Clostridia</taxon>
        <taxon>Candidatus Alectryocaccomicrobium</taxon>
    </lineage>
</organism>
<evidence type="ECO:0000256" key="3">
    <source>
        <dbReference type="ARBA" id="ARBA00023014"/>
    </source>
</evidence>
<reference evidence="5" key="2">
    <citation type="journal article" date="2021" name="PeerJ">
        <title>Extensive microbial diversity within the chicken gut microbiome revealed by metagenomics and culture.</title>
        <authorList>
            <person name="Gilroy R."/>
            <person name="Ravi A."/>
            <person name="Getino M."/>
            <person name="Pursley I."/>
            <person name="Horton D.L."/>
            <person name="Alikhan N.F."/>
            <person name="Baker D."/>
            <person name="Gharbi K."/>
            <person name="Hall N."/>
            <person name="Watson M."/>
            <person name="Adriaenssens E.M."/>
            <person name="Foster-Nyarko E."/>
            <person name="Jarju S."/>
            <person name="Secka A."/>
            <person name="Antonio M."/>
            <person name="Oren A."/>
            <person name="Chaudhuri R.R."/>
            <person name="La Ragione R."/>
            <person name="Hildebrand F."/>
            <person name="Pallen M.J."/>
        </authorList>
    </citation>
    <scope>NUCLEOTIDE SEQUENCE</scope>
    <source>
        <strain evidence="5">13766</strain>
    </source>
</reference>
<keyword evidence="2" id="KW-0408">Iron</keyword>
<dbReference type="EMBL" id="DVJN01000188">
    <property type="protein sequence ID" value="HIS93221.1"/>
    <property type="molecule type" value="Genomic_DNA"/>
</dbReference>
<feature type="domain" description="4Fe-4S ferredoxin-type" evidence="4">
    <location>
        <begin position="299"/>
        <end position="332"/>
    </location>
</feature>
<dbReference type="SUPFAM" id="SSF46548">
    <property type="entry name" value="alpha-helical ferredoxin"/>
    <property type="match status" value="1"/>
</dbReference>
<dbReference type="PROSITE" id="PS51379">
    <property type="entry name" value="4FE4S_FER_2"/>
    <property type="match status" value="2"/>
</dbReference>
<evidence type="ECO:0000259" key="4">
    <source>
        <dbReference type="PROSITE" id="PS51379"/>
    </source>
</evidence>
<dbReference type="PANTHER" id="PTHR40447:SF1">
    <property type="entry name" value="ANAEROBIC SULFITE REDUCTASE SUBUNIT A"/>
    <property type="match status" value="1"/>
</dbReference>
<accession>A0A9D1K6D1</accession>
<dbReference type="GO" id="GO:0051536">
    <property type="term" value="F:iron-sulfur cluster binding"/>
    <property type="evidence" value="ECO:0007669"/>
    <property type="project" value="UniProtKB-KW"/>
</dbReference>
<evidence type="ECO:0000256" key="2">
    <source>
        <dbReference type="ARBA" id="ARBA00023004"/>
    </source>
</evidence>
<feature type="domain" description="4Fe-4S ferredoxin-type" evidence="4">
    <location>
        <begin position="222"/>
        <end position="253"/>
    </location>
</feature>
<comment type="caution">
    <text evidence="5">The sequence shown here is derived from an EMBL/GenBank/DDBJ whole genome shotgun (WGS) entry which is preliminary data.</text>
</comment>
<dbReference type="AlphaFoldDB" id="A0A9D1K6D1"/>
<dbReference type="Proteomes" id="UP000824140">
    <property type="component" value="Unassembled WGS sequence"/>
</dbReference>
<dbReference type="PANTHER" id="PTHR40447">
    <property type="entry name" value="ANAEROBIC SULFITE REDUCTASE SUBUNIT A"/>
    <property type="match status" value="1"/>
</dbReference>
<gene>
    <name evidence="5" type="ORF">IAA84_09425</name>
</gene>
<dbReference type="InterPro" id="IPR009051">
    <property type="entry name" value="Helical_ferredxn"/>
</dbReference>
<evidence type="ECO:0000313" key="6">
    <source>
        <dbReference type="Proteomes" id="UP000824140"/>
    </source>
</evidence>
<dbReference type="Gene3D" id="1.10.1060.10">
    <property type="entry name" value="Alpha-helical ferredoxin"/>
    <property type="match status" value="1"/>
</dbReference>
<dbReference type="InterPro" id="IPR017900">
    <property type="entry name" value="4Fe4S_Fe_S_CS"/>
</dbReference>
<dbReference type="InterPro" id="IPR017896">
    <property type="entry name" value="4Fe4S_Fe-S-bd"/>
</dbReference>
<evidence type="ECO:0000313" key="5">
    <source>
        <dbReference type="EMBL" id="HIS93221.1"/>
    </source>
</evidence>
<reference evidence="5" key="1">
    <citation type="submission" date="2020-10" db="EMBL/GenBank/DDBJ databases">
        <authorList>
            <person name="Gilroy R."/>
        </authorList>
    </citation>
    <scope>NUCLEOTIDE SEQUENCE</scope>
    <source>
        <strain evidence="5">13766</strain>
    </source>
</reference>
<keyword evidence="1" id="KW-0479">Metal-binding</keyword>